<gene>
    <name evidence="4" type="ORF">POM88_048675</name>
</gene>
<evidence type="ECO:0000256" key="1">
    <source>
        <dbReference type="ARBA" id="ARBA00004167"/>
    </source>
</evidence>
<dbReference type="PANTHER" id="PTHR45631">
    <property type="entry name" value="OS07G0107800 PROTEIN-RELATED"/>
    <property type="match status" value="1"/>
</dbReference>
<evidence type="ECO:0000256" key="2">
    <source>
        <dbReference type="SAM" id="Phobius"/>
    </source>
</evidence>
<dbReference type="EMBL" id="JAUIZM010000011">
    <property type="protein sequence ID" value="KAK1355419.1"/>
    <property type="molecule type" value="Genomic_DNA"/>
</dbReference>
<name>A0AAD8GVR5_9APIA</name>
<comment type="subcellular location">
    <subcellularLocation>
        <location evidence="1">Membrane</location>
        <topology evidence="1">Single-pass membrane protein</topology>
    </subcellularLocation>
</comment>
<dbReference type="Pfam" id="PF12819">
    <property type="entry name" value="Malectin_like"/>
    <property type="match status" value="2"/>
</dbReference>
<comment type="caution">
    <text evidence="4">The sequence shown here is derived from an EMBL/GenBank/DDBJ whole genome shotgun (WGS) entry which is preliminary data.</text>
</comment>
<sequence length="783" mass="87695">MCLRELIRSKPAMNQLPLHEVILSFTKKMHFDFINANLDITGWKSIDCGSNDTRWEGMLQWDVDLNYTQTGSNKLVQNGTDREELNTLRFFPNNTQDNCYIVPAETQIIRYIIRAGFYYGNYDGLSSPPAFNLFINDVKWTTINTSKNNGEPFYEEIMYENNGSGFLKICLVQIKDGGVPFINSIEAVVLWDKLYSQMENNVTYNLVTRTNLGGVEIRFDPSKFDEMYNRIWSNGVSQSNCTRLVGLTDVTATVENYPPYLVLMDSVEPIGTNTITLTVDLPQSTPQSAYFVFYITELVEKNINDRRTMKLEIDGQDQGTVEAPSNGETAVITKYPVIVSGPTIHITLTSTEESTLPPMIAGMEVFTKWDTAVNHTPPSSAAAGFFSANLRAMEKVGWIYLAFLALQLLKSFSLNPIWDSAGWKTIDCGANYTRWEGPLRWENDFDLSQTAGSNKLVQNRTAREELNTLRIFPNNTEDSCYFVRVNFLNTPYIIRAGFYYGNYDGLSSPPIFNLFINDAKWTTINTSKNDGGPFYEEIIHENNRLGDFKICLVQIKDGGVPFINSIEVMGLRGGYSQMENNAAYNLVTRTNLGGGEIRFDPSKYDELDNRIWSQGVTPAYCAKLIGVTNVTAIIENYPPYPVLMDSVVPSGTDTITLTVDLPQSTPQSAYFVFYITELVEKKSNERRTMKLEIDGQDQGTIEAPSNGETTVITKYPVIVSGPTTNIILTRGKDSSLPPMIAAMEVFTKSDTIGNNTAPSSAAAGIYFSFAYSLMIPFVFLLAA</sequence>
<reference evidence="4" key="2">
    <citation type="submission" date="2023-05" db="EMBL/GenBank/DDBJ databases">
        <authorList>
            <person name="Schelkunov M.I."/>
        </authorList>
    </citation>
    <scope>NUCLEOTIDE SEQUENCE</scope>
    <source>
        <strain evidence="4">Hsosn_3</strain>
        <tissue evidence="4">Leaf</tissue>
    </source>
</reference>
<keyword evidence="2" id="KW-1133">Transmembrane helix</keyword>
<accession>A0AAD8GVR5</accession>
<dbReference type="PANTHER" id="PTHR45631:SF44">
    <property type="entry name" value="CARBOHYDRATE-BINDING PROTEIN OF THE ER PROTEIN"/>
    <property type="match status" value="1"/>
</dbReference>
<keyword evidence="2" id="KW-0812">Transmembrane</keyword>
<evidence type="ECO:0000259" key="3">
    <source>
        <dbReference type="Pfam" id="PF12819"/>
    </source>
</evidence>
<keyword evidence="2" id="KW-0472">Membrane</keyword>
<feature type="domain" description="Malectin-like" evidence="3">
    <location>
        <begin position="46"/>
        <end position="367"/>
    </location>
</feature>
<proteinExistence type="predicted"/>
<reference evidence="4" key="1">
    <citation type="submission" date="2023-02" db="EMBL/GenBank/DDBJ databases">
        <title>Genome of toxic invasive species Heracleum sosnowskyi carries increased number of genes despite the absence of recent whole-genome duplications.</title>
        <authorList>
            <person name="Schelkunov M."/>
            <person name="Shtratnikova V."/>
            <person name="Makarenko M."/>
            <person name="Klepikova A."/>
            <person name="Omelchenko D."/>
            <person name="Novikova G."/>
            <person name="Obukhova E."/>
            <person name="Bogdanov V."/>
            <person name="Penin A."/>
            <person name="Logacheva M."/>
        </authorList>
    </citation>
    <scope>NUCLEOTIDE SEQUENCE</scope>
    <source>
        <strain evidence="4">Hsosn_3</strain>
        <tissue evidence="4">Leaf</tissue>
    </source>
</reference>
<evidence type="ECO:0000313" key="4">
    <source>
        <dbReference type="EMBL" id="KAK1355419.1"/>
    </source>
</evidence>
<dbReference type="Proteomes" id="UP001237642">
    <property type="component" value="Unassembled WGS sequence"/>
</dbReference>
<dbReference type="InterPro" id="IPR024788">
    <property type="entry name" value="Malectin-like_Carb-bd_dom"/>
</dbReference>
<evidence type="ECO:0000313" key="5">
    <source>
        <dbReference type="Proteomes" id="UP001237642"/>
    </source>
</evidence>
<dbReference type="GO" id="GO:0016020">
    <property type="term" value="C:membrane"/>
    <property type="evidence" value="ECO:0007669"/>
    <property type="project" value="UniProtKB-SubCell"/>
</dbReference>
<organism evidence="4 5">
    <name type="scientific">Heracleum sosnowskyi</name>
    <dbReference type="NCBI Taxonomy" id="360622"/>
    <lineage>
        <taxon>Eukaryota</taxon>
        <taxon>Viridiplantae</taxon>
        <taxon>Streptophyta</taxon>
        <taxon>Embryophyta</taxon>
        <taxon>Tracheophyta</taxon>
        <taxon>Spermatophyta</taxon>
        <taxon>Magnoliopsida</taxon>
        <taxon>eudicotyledons</taxon>
        <taxon>Gunneridae</taxon>
        <taxon>Pentapetalae</taxon>
        <taxon>asterids</taxon>
        <taxon>campanulids</taxon>
        <taxon>Apiales</taxon>
        <taxon>Apiaceae</taxon>
        <taxon>Apioideae</taxon>
        <taxon>apioid superclade</taxon>
        <taxon>Tordylieae</taxon>
        <taxon>Tordyliinae</taxon>
        <taxon>Heracleum</taxon>
    </lineage>
</organism>
<protein>
    <recommendedName>
        <fullName evidence="3">Malectin-like domain-containing protein</fullName>
    </recommendedName>
</protein>
<feature type="domain" description="Malectin-like" evidence="3">
    <location>
        <begin position="426"/>
        <end position="747"/>
    </location>
</feature>
<dbReference type="AlphaFoldDB" id="A0AAD8GVR5"/>
<feature type="transmembrane region" description="Helical" evidence="2">
    <location>
        <begin position="763"/>
        <end position="782"/>
    </location>
</feature>
<keyword evidence="5" id="KW-1185">Reference proteome</keyword>